<dbReference type="Gene3D" id="1.10.357.10">
    <property type="entry name" value="Tetracycline Repressor, domain 2"/>
    <property type="match status" value="1"/>
</dbReference>
<sequence>MARKTKEEALETYAALLDAAEEVFASKGVTNTTLNDVASAAGMTRGAIYWHFKDKNALFQAMCDRAFLPMESLLNEITAAPDRDPIAALRQLNIHFLRQVASDLRQRKVFDIIMHRCEKNSDLPFFVDEREKRDECLAKVQGIIQNAVNQGQLPAQTDTWIAMQANHGFLIGLLREWLEDTRAYSMNEHAEAMVDMFLAGLVARPPLKKLLQSDSASQP</sequence>
<dbReference type="InterPro" id="IPR036271">
    <property type="entry name" value="Tet_transcr_reg_TetR-rel_C_sf"/>
</dbReference>
<dbReference type="GO" id="GO:0000976">
    <property type="term" value="F:transcription cis-regulatory region binding"/>
    <property type="evidence" value="ECO:0007669"/>
    <property type="project" value="TreeGrafter"/>
</dbReference>
<dbReference type="InterPro" id="IPR009057">
    <property type="entry name" value="Homeodomain-like_sf"/>
</dbReference>
<proteinExistence type="predicted"/>
<keyword evidence="8" id="KW-1185">Reference proteome</keyword>
<evidence type="ECO:0000256" key="3">
    <source>
        <dbReference type="ARBA" id="ARBA00023125"/>
    </source>
</evidence>
<comment type="caution">
    <text evidence="7">The sequence shown here is derived from an EMBL/GenBank/DDBJ whole genome shotgun (WGS) entry which is preliminary data.</text>
</comment>
<protein>
    <submittedName>
        <fullName evidence="7">TetR family transcriptional regulator</fullName>
    </submittedName>
</protein>
<dbReference type="Pfam" id="PF08361">
    <property type="entry name" value="TetR_C_2"/>
    <property type="match status" value="1"/>
</dbReference>
<name>A0A923ICC8_9BURK</name>
<dbReference type="GO" id="GO:0003700">
    <property type="term" value="F:DNA-binding transcription factor activity"/>
    <property type="evidence" value="ECO:0007669"/>
    <property type="project" value="TreeGrafter"/>
</dbReference>
<evidence type="ECO:0000313" key="8">
    <source>
        <dbReference type="Proteomes" id="UP000612361"/>
    </source>
</evidence>
<dbReference type="PROSITE" id="PS50977">
    <property type="entry name" value="HTH_TETR_2"/>
    <property type="match status" value="1"/>
</dbReference>
<evidence type="ECO:0000313" key="7">
    <source>
        <dbReference type="EMBL" id="MBC3936810.1"/>
    </source>
</evidence>
<evidence type="ECO:0000259" key="6">
    <source>
        <dbReference type="PROSITE" id="PS50977"/>
    </source>
</evidence>
<keyword evidence="4" id="KW-0804">Transcription</keyword>
<dbReference type="SUPFAM" id="SSF48498">
    <property type="entry name" value="Tetracyclin repressor-like, C-terminal domain"/>
    <property type="match status" value="1"/>
</dbReference>
<dbReference type="RefSeq" id="WP_186882343.1">
    <property type="nucleotide sequence ID" value="NZ_JACOGG010000021.1"/>
</dbReference>
<feature type="DNA-binding region" description="H-T-H motif" evidence="5">
    <location>
        <begin position="33"/>
        <end position="52"/>
    </location>
</feature>
<evidence type="ECO:0000256" key="4">
    <source>
        <dbReference type="ARBA" id="ARBA00023163"/>
    </source>
</evidence>
<dbReference type="Pfam" id="PF00440">
    <property type="entry name" value="TetR_N"/>
    <property type="match status" value="1"/>
</dbReference>
<gene>
    <name evidence="7" type="ORF">H8K47_15695</name>
</gene>
<feature type="domain" description="HTH tetR-type" evidence="6">
    <location>
        <begin position="10"/>
        <end position="70"/>
    </location>
</feature>
<keyword evidence="1" id="KW-0678">Repressor</keyword>
<keyword evidence="3 5" id="KW-0238">DNA-binding</keyword>
<evidence type="ECO:0000256" key="5">
    <source>
        <dbReference type="PROSITE-ProRule" id="PRU00335"/>
    </source>
</evidence>
<dbReference type="InterPro" id="IPR013572">
    <property type="entry name" value="Tscrpt_reg_MAATS_C"/>
</dbReference>
<evidence type="ECO:0000256" key="1">
    <source>
        <dbReference type="ARBA" id="ARBA00022491"/>
    </source>
</evidence>
<accession>A0A923ICC8</accession>
<dbReference type="SUPFAM" id="SSF46689">
    <property type="entry name" value="Homeodomain-like"/>
    <property type="match status" value="1"/>
</dbReference>
<dbReference type="Proteomes" id="UP000612361">
    <property type="component" value="Unassembled WGS sequence"/>
</dbReference>
<evidence type="ECO:0000256" key="2">
    <source>
        <dbReference type="ARBA" id="ARBA00023015"/>
    </source>
</evidence>
<keyword evidence="2" id="KW-0805">Transcription regulation</keyword>
<dbReference type="PRINTS" id="PR00455">
    <property type="entry name" value="HTHTETR"/>
</dbReference>
<reference evidence="7" key="1">
    <citation type="submission" date="2020-08" db="EMBL/GenBank/DDBJ databases">
        <title>Novel species isolated from subtropical streams in China.</title>
        <authorList>
            <person name="Lu H."/>
        </authorList>
    </citation>
    <scope>NUCLEOTIDE SEQUENCE</scope>
    <source>
        <strain evidence="7">CY7W</strain>
    </source>
</reference>
<dbReference type="InterPro" id="IPR050109">
    <property type="entry name" value="HTH-type_TetR-like_transc_reg"/>
</dbReference>
<dbReference type="AlphaFoldDB" id="A0A923ICC8"/>
<dbReference type="PANTHER" id="PTHR30055">
    <property type="entry name" value="HTH-TYPE TRANSCRIPTIONAL REGULATOR RUTR"/>
    <property type="match status" value="1"/>
</dbReference>
<dbReference type="InterPro" id="IPR001647">
    <property type="entry name" value="HTH_TetR"/>
</dbReference>
<dbReference type="PANTHER" id="PTHR30055:SF240">
    <property type="entry name" value="HTH-TYPE TRANSCRIPTIONAL REGULATOR ACRR"/>
    <property type="match status" value="1"/>
</dbReference>
<dbReference type="EMBL" id="JACOGG010000021">
    <property type="protein sequence ID" value="MBC3936810.1"/>
    <property type="molecule type" value="Genomic_DNA"/>
</dbReference>
<organism evidence="7 8">
    <name type="scientific">Undibacterium rugosum</name>
    <dbReference type="NCBI Taxonomy" id="2762291"/>
    <lineage>
        <taxon>Bacteria</taxon>
        <taxon>Pseudomonadati</taxon>
        <taxon>Pseudomonadota</taxon>
        <taxon>Betaproteobacteria</taxon>
        <taxon>Burkholderiales</taxon>
        <taxon>Oxalobacteraceae</taxon>
        <taxon>Undibacterium</taxon>
    </lineage>
</organism>